<evidence type="ECO:0000256" key="1">
    <source>
        <dbReference type="ARBA" id="ARBA00004571"/>
    </source>
</evidence>
<feature type="domain" description="TonB-dependent receptor plug" evidence="8">
    <location>
        <begin position="127"/>
        <end position="231"/>
    </location>
</feature>
<comment type="subcellular location">
    <subcellularLocation>
        <location evidence="1 7">Cell outer membrane</location>
        <topology evidence="1 7">Multi-pass membrane protein</topology>
    </subcellularLocation>
</comment>
<keyword evidence="3 7" id="KW-1134">Transmembrane beta strand</keyword>
<keyword evidence="2 7" id="KW-0813">Transport</keyword>
<evidence type="ECO:0000313" key="10">
    <source>
        <dbReference type="Proteomes" id="UP001497527"/>
    </source>
</evidence>
<evidence type="ECO:0000256" key="4">
    <source>
        <dbReference type="ARBA" id="ARBA00022692"/>
    </source>
</evidence>
<dbReference type="InterPro" id="IPR023996">
    <property type="entry name" value="TonB-dep_OMP_SusC/RagA"/>
</dbReference>
<dbReference type="Gene3D" id="2.170.130.10">
    <property type="entry name" value="TonB-dependent receptor, plug domain"/>
    <property type="match status" value="1"/>
</dbReference>
<evidence type="ECO:0000259" key="8">
    <source>
        <dbReference type="Pfam" id="PF07715"/>
    </source>
</evidence>
<dbReference type="InterPro" id="IPR039426">
    <property type="entry name" value="TonB-dep_rcpt-like"/>
</dbReference>
<comment type="similarity">
    <text evidence="7">Belongs to the TonB-dependent receptor family.</text>
</comment>
<dbReference type="Proteomes" id="UP001497527">
    <property type="component" value="Unassembled WGS sequence"/>
</dbReference>
<dbReference type="InterPro" id="IPR023997">
    <property type="entry name" value="TonB-dep_OMP_SusC/RagA_CS"/>
</dbReference>
<dbReference type="InterPro" id="IPR037066">
    <property type="entry name" value="Plug_dom_sf"/>
</dbReference>
<dbReference type="InterPro" id="IPR012910">
    <property type="entry name" value="Plug_dom"/>
</dbReference>
<accession>A0ABP1EXA2</accession>
<organism evidence="9 10">
    <name type="scientific">Tenacibaculum polynesiense</name>
    <dbReference type="NCBI Taxonomy" id="3137857"/>
    <lineage>
        <taxon>Bacteria</taxon>
        <taxon>Pseudomonadati</taxon>
        <taxon>Bacteroidota</taxon>
        <taxon>Flavobacteriia</taxon>
        <taxon>Flavobacteriales</taxon>
        <taxon>Flavobacteriaceae</taxon>
        <taxon>Tenacibaculum</taxon>
    </lineage>
</organism>
<evidence type="ECO:0000256" key="7">
    <source>
        <dbReference type="PROSITE-ProRule" id="PRU01360"/>
    </source>
</evidence>
<dbReference type="Pfam" id="PF07715">
    <property type="entry name" value="Plug"/>
    <property type="match status" value="1"/>
</dbReference>
<evidence type="ECO:0000256" key="6">
    <source>
        <dbReference type="ARBA" id="ARBA00023237"/>
    </source>
</evidence>
<evidence type="ECO:0000256" key="3">
    <source>
        <dbReference type="ARBA" id="ARBA00022452"/>
    </source>
</evidence>
<keyword evidence="10" id="KW-1185">Reference proteome</keyword>
<proteinExistence type="inferred from homology"/>
<dbReference type="SUPFAM" id="SSF56935">
    <property type="entry name" value="Porins"/>
    <property type="match status" value="1"/>
</dbReference>
<protein>
    <submittedName>
        <fullName evidence="9">TonB-dependent starch-binding outer membrane protein SusC</fullName>
    </submittedName>
</protein>
<dbReference type="Gene3D" id="2.40.170.20">
    <property type="entry name" value="TonB-dependent receptor, beta-barrel domain"/>
    <property type="match status" value="1"/>
</dbReference>
<keyword evidence="4 7" id="KW-0812">Transmembrane</keyword>
<dbReference type="PROSITE" id="PS52016">
    <property type="entry name" value="TONB_DEPENDENT_REC_3"/>
    <property type="match status" value="1"/>
</dbReference>
<comment type="caution">
    <text evidence="9">The sequence shown here is derived from an EMBL/GenBank/DDBJ whole genome shotgun (WGS) entry which is preliminary data.</text>
</comment>
<keyword evidence="6 7" id="KW-0998">Cell outer membrane</keyword>
<keyword evidence="5 7" id="KW-0472">Membrane</keyword>
<evidence type="ECO:0000313" key="9">
    <source>
        <dbReference type="EMBL" id="CAL2102087.1"/>
    </source>
</evidence>
<dbReference type="NCBIfam" id="TIGR04057">
    <property type="entry name" value="SusC_RagA_signa"/>
    <property type="match status" value="1"/>
</dbReference>
<dbReference type="EMBL" id="CAXJIO010000010">
    <property type="protein sequence ID" value="CAL2102087.1"/>
    <property type="molecule type" value="Genomic_DNA"/>
</dbReference>
<gene>
    <name evidence="9" type="ORF">T190423A01A_10650</name>
</gene>
<dbReference type="NCBIfam" id="TIGR04056">
    <property type="entry name" value="OMP_RagA_SusC"/>
    <property type="match status" value="1"/>
</dbReference>
<dbReference type="RefSeq" id="WP_348714509.1">
    <property type="nucleotide sequence ID" value="NZ_CAXJIO010000010.1"/>
</dbReference>
<name>A0ABP1EXA2_9FLAO</name>
<sequence length="1035" mass="114384">MKQKQLKKNQILLVNKIETLLVCFLLMLSTSLFSQEKKIVGKVVDKNGEGLIGATIVVKGTVKGTETNFDGEYEIDATPISVLVFEYIGYKTKEVLVGEQTTINVTLEEDSESLEEVVVVGYGTQKKSDLTGAIGQVKSEELTKVTTTTPAQALQGRVAGVSVTSSSGSPGGAPGILIRGIASFGNNQPLYIVDGVEADSYFIDPRNIDSIEILKDASSAAIYGTRGANGVVIITTKKGKRGRVNVEIEQSYSINTQRKKLKLLDADGYVSVHRQMYENAGNALPAYVTNPPNVNTNWIDETHRDGYLNLLNARVSGASENLNYSFGGNYADEQGLLIGSSFLKKGFFVNGTLKSDKLTLSANINYTETKRNPYKFSLGETFRISPLIPVYDDTKESGFGYRDGQIGDHRNPVADDHFRQRYSKFRYLLTNFSAQYEILKGLNVKANYSFSDRTNFDFSFNPAFRARDNDTSENNIYSFISENDGFLRKINQLYTANYNIDFGKHDFKLLAGYQRISTLSQFNYVQAQGYKEVNGVREAVELLDDNFNTLSAFSSAQATFSGSGSNGRYNIVSQFGRFNYTYDNKYLFQASVRRDGSSKFGKNRKYGIFPSFSAGWKITEEKFMENQNVFSFLKLRASWGQAGNDTALGYYGHQVLIRQGSSQGNGGYVFGDPQLSASGSIVTDLENLDLQWEESTSTNIGLDYGLLNGALKGGINYYKTISDKVLLTRELPGNAGVVNDPIVNFGEFQNSGFEFDLDYRTKINEVNFSATATFSTLNSEVTRLGNESQILRGAGLLFGADHFVNQTKLGYEPGAYFLPVADGIFQSQAEIDAHDPSGTLQPNAAPGDIRFVDQNGDGVLDSKDEVYQGSALPSYEYSLNLNADYKGIDFNIFFQGVGGNKIYNGNRFQSIGMDSGRNFEALTLNAWTPTNTNTNIPRAVLGDPNGNNRASTRFLESGSYLRIKTIQLGYSFPQEMLEKVHINKLRVYVTGQNLFTFTDYSGLDPEVGGSVLSRGIDRSLYPQFKSVILGFQLQL</sequence>
<evidence type="ECO:0000256" key="2">
    <source>
        <dbReference type="ARBA" id="ARBA00022448"/>
    </source>
</evidence>
<dbReference type="Pfam" id="PF13715">
    <property type="entry name" value="CarbopepD_reg_2"/>
    <property type="match status" value="1"/>
</dbReference>
<dbReference type="InterPro" id="IPR008969">
    <property type="entry name" value="CarboxyPept-like_regulatory"/>
</dbReference>
<reference evidence="9 10" key="1">
    <citation type="submission" date="2024-05" db="EMBL/GenBank/DDBJ databases">
        <authorList>
            <person name="Duchaud E."/>
        </authorList>
    </citation>
    <scope>NUCLEOTIDE SEQUENCE [LARGE SCALE GENOMIC DNA]</scope>
    <source>
        <strain evidence="9">Ena-SAMPLE-TAB-13-05-2024-13:56:06:370-140308</strain>
    </source>
</reference>
<dbReference type="InterPro" id="IPR036942">
    <property type="entry name" value="Beta-barrel_TonB_sf"/>
</dbReference>
<evidence type="ECO:0000256" key="5">
    <source>
        <dbReference type="ARBA" id="ARBA00023136"/>
    </source>
</evidence>
<dbReference type="SUPFAM" id="SSF49464">
    <property type="entry name" value="Carboxypeptidase regulatory domain-like"/>
    <property type="match status" value="1"/>
</dbReference>
<dbReference type="Gene3D" id="2.60.40.1120">
    <property type="entry name" value="Carboxypeptidase-like, regulatory domain"/>
    <property type="match status" value="1"/>
</dbReference>